<accession>S4VY85</accession>
<evidence type="ECO:0000313" key="2">
    <source>
        <dbReference type="EMBL" id="AGO82854.2"/>
    </source>
</evidence>
<protein>
    <submittedName>
        <fullName evidence="2">Uncharacterized protein</fullName>
    </submittedName>
</protein>
<evidence type="ECO:0000256" key="1">
    <source>
        <dbReference type="SAM" id="MobiDB-lite"/>
    </source>
</evidence>
<feature type="region of interest" description="Disordered" evidence="1">
    <location>
        <begin position="1"/>
        <end position="22"/>
    </location>
</feature>
<organism evidence="2 3">
    <name type="scientific">Pandoravirus dulcis</name>
    <dbReference type="NCBI Taxonomy" id="1349409"/>
    <lineage>
        <taxon>Viruses</taxon>
        <taxon>Pandoravirus</taxon>
    </lineage>
</organism>
<dbReference type="RefSeq" id="YP_008319523.2">
    <property type="nucleotide sequence ID" value="NC_021858.1"/>
</dbReference>
<reference evidence="2 3" key="1">
    <citation type="journal article" date="2013" name="Science">
        <title>Pandoraviruses: amoeba viruses with genomes up to 2.5 Mb reaching that of parasitic eukaryotes.</title>
        <authorList>
            <person name="Philippe N."/>
            <person name="Legendre M."/>
            <person name="Doutre G."/>
            <person name="Coute Y."/>
            <person name="Poirot O."/>
            <person name="Lescot M."/>
            <person name="Arslan D."/>
            <person name="Seltzer V."/>
            <person name="Bertaux L."/>
            <person name="Bruley C."/>
            <person name="Garin J."/>
            <person name="Claverie J.M."/>
            <person name="Abergel C."/>
        </authorList>
    </citation>
    <scope>NUCLEOTIDE SEQUENCE [LARGE SCALE GENOMIC DNA]</scope>
    <source>
        <strain evidence="2">Melbourne</strain>
    </source>
</reference>
<feature type="compositionally biased region" description="Basic and acidic residues" evidence="1">
    <location>
        <begin position="37"/>
        <end position="49"/>
    </location>
</feature>
<feature type="region of interest" description="Disordered" evidence="1">
    <location>
        <begin position="36"/>
        <end position="73"/>
    </location>
</feature>
<gene>
    <name evidence="2" type="ORF">pdul_cds_699</name>
</gene>
<sequence>MEQAHDPQRSTPRSADGAKGSIIGAMMRIVRGCCGRPRRESAHMDDARDQPNGWTDDEAEPLSVSDEEYDATTHPDDARAWEALAAKMRANSHKMAVVGDCGSRGEK</sequence>
<dbReference type="KEGG" id="vg:16512334"/>
<name>S4VY85_9VIRU</name>
<evidence type="ECO:0000313" key="3">
    <source>
        <dbReference type="Proteomes" id="UP000201566"/>
    </source>
</evidence>
<proteinExistence type="predicted"/>
<dbReference type="Proteomes" id="UP000201566">
    <property type="component" value="Segment"/>
</dbReference>
<dbReference type="EMBL" id="KC977570">
    <property type="protein sequence ID" value="AGO82854.2"/>
    <property type="molecule type" value="Genomic_DNA"/>
</dbReference>
<dbReference type="GeneID" id="16512334"/>
<feature type="compositionally biased region" description="Acidic residues" evidence="1">
    <location>
        <begin position="55"/>
        <end position="70"/>
    </location>
</feature>